<dbReference type="InterPro" id="IPR036872">
    <property type="entry name" value="CH_dom_sf"/>
</dbReference>
<dbReference type="Proteomes" id="UP000215335">
    <property type="component" value="Unassembled WGS sequence"/>
</dbReference>
<keyword evidence="2" id="KW-0963">Cytoplasm</keyword>
<dbReference type="GO" id="GO:0005813">
    <property type="term" value="C:centrosome"/>
    <property type="evidence" value="ECO:0007669"/>
    <property type="project" value="TreeGrafter"/>
</dbReference>
<dbReference type="SUPFAM" id="SSF116907">
    <property type="entry name" value="Hook domain"/>
    <property type="match status" value="1"/>
</dbReference>
<evidence type="ECO:0000259" key="4">
    <source>
        <dbReference type="Pfam" id="PF19047"/>
    </source>
</evidence>
<evidence type="ECO:0000256" key="1">
    <source>
        <dbReference type="ARBA" id="ARBA00004496"/>
    </source>
</evidence>
<dbReference type="AlphaFoldDB" id="A0A232ERV2"/>
<dbReference type="Gene3D" id="1.10.418.10">
    <property type="entry name" value="Calponin-like domain"/>
    <property type="match status" value="1"/>
</dbReference>
<dbReference type="GO" id="GO:0051959">
    <property type="term" value="F:dynein light intermediate chain binding"/>
    <property type="evidence" value="ECO:0007669"/>
    <property type="project" value="TreeGrafter"/>
</dbReference>
<dbReference type="Pfam" id="PF19047">
    <property type="entry name" value="HOOK_N"/>
    <property type="match status" value="1"/>
</dbReference>
<reference evidence="5 6" key="1">
    <citation type="journal article" date="2017" name="Curr. Biol.">
        <title>The Evolution of Venom by Co-option of Single-Copy Genes.</title>
        <authorList>
            <person name="Martinson E.O."/>
            <person name="Mrinalini"/>
            <person name="Kelkar Y.D."/>
            <person name="Chang C.H."/>
            <person name="Werren J.H."/>
        </authorList>
    </citation>
    <scope>NUCLEOTIDE SEQUENCE [LARGE SCALE GENOMIC DNA]</scope>
    <source>
        <strain evidence="5 6">Alberta</strain>
        <tissue evidence="5">Whole body</tissue>
    </source>
</reference>
<evidence type="ECO:0000313" key="5">
    <source>
        <dbReference type="EMBL" id="OXU21088.1"/>
    </source>
</evidence>
<dbReference type="GO" id="GO:0030705">
    <property type="term" value="P:cytoskeleton-dependent intracellular transport"/>
    <property type="evidence" value="ECO:0007669"/>
    <property type="project" value="InterPro"/>
</dbReference>
<dbReference type="GO" id="GO:0008017">
    <property type="term" value="F:microtubule binding"/>
    <property type="evidence" value="ECO:0007669"/>
    <property type="project" value="TreeGrafter"/>
</dbReference>
<proteinExistence type="predicted"/>
<dbReference type="EMBL" id="NNAY01002545">
    <property type="protein sequence ID" value="OXU21088.1"/>
    <property type="molecule type" value="Genomic_DNA"/>
</dbReference>
<evidence type="ECO:0000313" key="6">
    <source>
        <dbReference type="Proteomes" id="UP000215335"/>
    </source>
</evidence>
<dbReference type="InterPro" id="IPR043936">
    <property type="entry name" value="HOOK_N"/>
</dbReference>
<evidence type="ECO:0000256" key="2">
    <source>
        <dbReference type="ARBA" id="ARBA00022490"/>
    </source>
</evidence>
<dbReference type="PANTHER" id="PTHR18947">
    <property type="entry name" value="HOOK PROTEINS"/>
    <property type="match status" value="1"/>
</dbReference>
<dbReference type="GO" id="GO:0005737">
    <property type="term" value="C:cytoplasm"/>
    <property type="evidence" value="ECO:0007669"/>
    <property type="project" value="UniProtKB-SubCell"/>
</dbReference>
<organism evidence="5 6">
    <name type="scientific">Trichomalopsis sarcophagae</name>
    <dbReference type="NCBI Taxonomy" id="543379"/>
    <lineage>
        <taxon>Eukaryota</taxon>
        <taxon>Metazoa</taxon>
        <taxon>Ecdysozoa</taxon>
        <taxon>Arthropoda</taxon>
        <taxon>Hexapoda</taxon>
        <taxon>Insecta</taxon>
        <taxon>Pterygota</taxon>
        <taxon>Neoptera</taxon>
        <taxon>Endopterygota</taxon>
        <taxon>Hymenoptera</taxon>
        <taxon>Apocrita</taxon>
        <taxon>Proctotrupomorpha</taxon>
        <taxon>Chalcidoidea</taxon>
        <taxon>Pteromalidae</taxon>
        <taxon>Pteromalinae</taxon>
        <taxon>Trichomalopsis</taxon>
    </lineage>
</organism>
<sequence>MANDMLVSEIEKFLDGPLVAWFSSCLDPSLNAEKLTYEEVIDAVLIHHVFLQMDLHCLESDVILPATDASLRARNLKQILSNIRLFYEEELNHTVIRFPNVSRLAQEPNLHVSEAQLLLKLLLGCAVICPKKEHFIEEAPKNTMTSCVT</sequence>
<dbReference type="GO" id="GO:0031122">
    <property type="term" value="P:cytoplasmic microtubule organization"/>
    <property type="evidence" value="ECO:0007669"/>
    <property type="project" value="TreeGrafter"/>
</dbReference>
<feature type="domain" description="HOOK N-terminal" evidence="4">
    <location>
        <begin position="31"/>
        <end position="138"/>
    </location>
</feature>
<gene>
    <name evidence="5" type="ORF">TSAR_013186</name>
</gene>
<comment type="caution">
    <text evidence="5">The sequence shown here is derived from an EMBL/GenBank/DDBJ whole genome shotgun (WGS) entry which is preliminary data.</text>
</comment>
<evidence type="ECO:0000256" key="3">
    <source>
        <dbReference type="ARBA" id="ARBA00023054"/>
    </source>
</evidence>
<name>A0A232ERV2_9HYME</name>
<keyword evidence="3" id="KW-0175">Coiled coil</keyword>
<dbReference type="PANTHER" id="PTHR18947:SF28">
    <property type="entry name" value="GIRDIN, ISOFORM A"/>
    <property type="match status" value="1"/>
</dbReference>
<dbReference type="STRING" id="543379.A0A232ERV2"/>
<comment type="subcellular location">
    <subcellularLocation>
        <location evidence="1">Cytoplasm</location>
    </subcellularLocation>
</comment>
<protein>
    <recommendedName>
        <fullName evidence="4">HOOK N-terminal domain-containing protein</fullName>
    </recommendedName>
</protein>
<keyword evidence="6" id="KW-1185">Reference proteome</keyword>
<accession>A0A232ERV2</accession>